<feature type="region of interest" description="Disordered" evidence="1">
    <location>
        <begin position="36"/>
        <end position="63"/>
    </location>
</feature>
<dbReference type="Proteomes" id="UP000799438">
    <property type="component" value="Unassembled WGS sequence"/>
</dbReference>
<protein>
    <submittedName>
        <fullName evidence="2">Uncharacterized protein</fullName>
    </submittedName>
</protein>
<dbReference type="RefSeq" id="XP_033397409.1">
    <property type="nucleotide sequence ID" value="XM_033544662.1"/>
</dbReference>
<evidence type="ECO:0000256" key="1">
    <source>
        <dbReference type="SAM" id="MobiDB-lite"/>
    </source>
</evidence>
<reference evidence="2" key="1">
    <citation type="journal article" date="2020" name="Stud. Mycol.">
        <title>101 Dothideomycetes genomes: a test case for predicting lifestyles and emergence of pathogens.</title>
        <authorList>
            <person name="Haridas S."/>
            <person name="Albert R."/>
            <person name="Binder M."/>
            <person name="Bloem J."/>
            <person name="Labutti K."/>
            <person name="Salamov A."/>
            <person name="Andreopoulos B."/>
            <person name="Baker S."/>
            <person name="Barry K."/>
            <person name="Bills G."/>
            <person name="Bluhm B."/>
            <person name="Cannon C."/>
            <person name="Castanera R."/>
            <person name="Culley D."/>
            <person name="Daum C."/>
            <person name="Ezra D."/>
            <person name="Gonzalez J."/>
            <person name="Henrissat B."/>
            <person name="Kuo A."/>
            <person name="Liang C."/>
            <person name="Lipzen A."/>
            <person name="Lutzoni F."/>
            <person name="Magnuson J."/>
            <person name="Mondo S."/>
            <person name="Nolan M."/>
            <person name="Ohm R."/>
            <person name="Pangilinan J."/>
            <person name="Park H.-J."/>
            <person name="Ramirez L."/>
            <person name="Alfaro M."/>
            <person name="Sun H."/>
            <person name="Tritt A."/>
            <person name="Yoshinaga Y."/>
            <person name="Zwiers L.-H."/>
            <person name="Turgeon B."/>
            <person name="Goodwin S."/>
            <person name="Spatafora J."/>
            <person name="Crous P."/>
            <person name="Grigoriev I."/>
        </authorList>
    </citation>
    <scope>NUCLEOTIDE SEQUENCE</scope>
    <source>
        <strain evidence="2">CBS 121167</strain>
    </source>
</reference>
<gene>
    <name evidence="2" type="ORF">K452DRAFT_32379</name>
</gene>
<evidence type="ECO:0000313" key="3">
    <source>
        <dbReference type="Proteomes" id="UP000799438"/>
    </source>
</evidence>
<name>A0A6A6BFK0_9PEZI</name>
<keyword evidence="3" id="KW-1185">Reference proteome</keyword>
<organism evidence="2 3">
    <name type="scientific">Aplosporella prunicola CBS 121167</name>
    <dbReference type="NCBI Taxonomy" id="1176127"/>
    <lineage>
        <taxon>Eukaryota</taxon>
        <taxon>Fungi</taxon>
        <taxon>Dikarya</taxon>
        <taxon>Ascomycota</taxon>
        <taxon>Pezizomycotina</taxon>
        <taxon>Dothideomycetes</taxon>
        <taxon>Dothideomycetes incertae sedis</taxon>
        <taxon>Botryosphaeriales</taxon>
        <taxon>Aplosporellaceae</taxon>
        <taxon>Aplosporella</taxon>
    </lineage>
</organism>
<feature type="compositionally biased region" description="Polar residues" evidence="1">
    <location>
        <begin position="36"/>
        <end position="48"/>
    </location>
</feature>
<sequence length="63" mass="6908">MLAGCVEARRSALRPAGLSAGRESEAVRRGERTCRIANNNGRNAQQMARGQEKHKAGASEREW</sequence>
<dbReference type="EMBL" id="ML995486">
    <property type="protein sequence ID" value="KAF2141697.1"/>
    <property type="molecule type" value="Genomic_DNA"/>
</dbReference>
<dbReference type="AlphaFoldDB" id="A0A6A6BFK0"/>
<accession>A0A6A6BFK0</accession>
<evidence type="ECO:0000313" key="2">
    <source>
        <dbReference type="EMBL" id="KAF2141697.1"/>
    </source>
</evidence>
<feature type="compositionally biased region" description="Basic and acidic residues" evidence="1">
    <location>
        <begin position="50"/>
        <end position="63"/>
    </location>
</feature>
<proteinExistence type="predicted"/>
<dbReference type="GeneID" id="54302158"/>